<dbReference type="PROSITE" id="PS50026">
    <property type="entry name" value="EGF_3"/>
    <property type="match status" value="2"/>
</dbReference>
<dbReference type="InterPro" id="IPR017897">
    <property type="entry name" value="Thrombospondin_3_rpt"/>
</dbReference>
<dbReference type="SUPFAM" id="SSF57196">
    <property type="entry name" value="EGF/Laminin"/>
    <property type="match status" value="1"/>
</dbReference>
<dbReference type="SMART" id="SM00181">
    <property type="entry name" value="EGF"/>
    <property type="match status" value="4"/>
</dbReference>
<keyword evidence="6" id="KW-1015">Disulfide bond</keyword>
<dbReference type="PROSITE" id="PS51234">
    <property type="entry name" value="TSP3"/>
    <property type="match status" value="1"/>
</dbReference>
<dbReference type="FunFam" id="2.10.25.10:FF:000027">
    <property type="entry name" value="Thrombospondin 3"/>
    <property type="match status" value="1"/>
</dbReference>
<dbReference type="Proteomes" id="UP000694388">
    <property type="component" value="Unplaced"/>
</dbReference>
<evidence type="ECO:0000256" key="8">
    <source>
        <dbReference type="PROSITE-ProRule" id="PRU00634"/>
    </source>
</evidence>
<evidence type="ECO:0000256" key="2">
    <source>
        <dbReference type="ARBA" id="ARBA00022536"/>
    </source>
</evidence>
<dbReference type="FunFam" id="2.10.25.10:FF:000170">
    <property type="entry name" value="thrombospondin-3 isoform X1"/>
    <property type="match status" value="1"/>
</dbReference>
<dbReference type="InterPro" id="IPR049883">
    <property type="entry name" value="NOTCH1_EGF-like"/>
</dbReference>
<evidence type="ECO:0000256" key="3">
    <source>
        <dbReference type="ARBA" id="ARBA00022729"/>
    </source>
</evidence>
<feature type="repeat" description="TSP type-3" evidence="8">
    <location>
        <begin position="272"/>
        <end position="307"/>
    </location>
</feature>
<feature type="domain" description="EGF-like" evidence="10">
    <location>
        <begin position="98"/>
        <end position="136"/>
    </location>
</feature>
<dbReference type="Gene3D" id="2.10.25.10">
    <property type="entry name" value="Laminin"/>
    <property type="match status" value="4"/>
</dbReference>
<organism evidence="11 12">
    <name type="scientific">Eptatretus burgeri</name>
    <name type="common">Inshore hagfish</name>
    <dbReference type="NCBI Taxonomy" id="7764"/>
    <lineage>
        <taxon>Eukaryota</taxon>
        <taxon>Metazoa</taxon>
        <taxon>Chordata</taxon>
        <taxon>Craniata</taxon>
        <taxon>Vertebrata</taxon>
        <taxon>Cyclostomata</taxon>
        <taxon>Myxini</taxon>
        <taxon>Myxiniformes</taxon>
        <taxon>Myxinidae</taxon>
        <taxon>Eptatretinae</taxon>
        <taxon>Eptatretus</taxon>
    </lineage>
</organism>
<keyword evidence="4" id="KW-0677">Repeat</keyword>
<feature type="domain" description="EGF-like" evidence="10">
    <location>
        <begin position="196"/>
        <end position="238"/>
    </location>
</feature>
<evidence type="ECO:0000256" key="4">
    <source>
        <dbReference type="ARBA" id="ARBA00022737"/>
    </source>
</evidence>
<dbReference type="Pfam" id="PF07645">
    <property type="entry name" value="EGF_CA"/>
    <property type="match status" value="2"/>
</dbReference>
<dbReference type="SUPFAM" id="SSF58006">
    <property type="entry name" value="Assembly domain of cartilage oligomeric matrix protein"/>
    <property type="match status" value="1"/>
</dbReference>
<keyword evidence="9" id="KW-0175">Coiled coil</keyword>
<dbReference type="InterPro" id="IPR018097">
    <property type="entry name" value="EGF_Ca-bd_CS"/>
</dbReference>
<accession>A0A8C4R2P2</accession>
<dbReference type="OMA" id="EMSARTH"/>
<feature type="coiled-coil region" evidence="9">
    <location>
        <begin position="1"/>
        <end position="28"/>
    </location>
</feature>
<evidence type="ECO:0000256" key="9">
    <source>
        <dbReference type="SAM" id="Coils"/>
    </source>
</evidence>
<dbReference type="PROSITE" id="PS01186">
    <property type="entry name" value="EGF_2"/>
    <property type="match status" value="1"/>
</dbReference>
<dbReference type="Gene3D" id="1.20.5.10">
    <property type="match status" value="1"/>
</dbReference>
<reference evidence="11" key="2">
    <citation type="submission" date="2025-09" db="UniProtKB">
        <authorList>
            <consortium name="Ensembl"/>
        </authorList>
    </citation>
    <scope>IDENTIFICATION</scope>
</reference>
<evidence type="ECO:0000259" key="10">
    <source>
        <dbReference type="PROSITE" id="PS50026"/>
    </source>
</evidence>
<keyword evidence="2 7" id="KW-0245">EGF-like domain</keyword>
<dbReference type="Pfam" id="PF11598">
    <property type="entry name" value="COMP"/>
    <property type="match status" value="1"/>
</dbReference>
<keyword evidence="3" id="KW-0732">Signal</keyword>
<dbReference type="GO" id="GO:0007155">
    <property type="term" value="P:cell adhesion"/>
    <property type="evidence" value="ECO:0007669"/>
    <property type="project" value="InterPro"/>
</dbReference>
<dbReference type="SMART" id="SM00179">
    <property type="entry name" value="EGF_CA"/>
    <property type="match status" value="2"/>
</dbReference>
<keyword evidence="5 8" id="KW-0106">Calcium</keyword>
<dbReference type="GeneTree" id="ENSGT00940000155227"/>
<comment type="caution">
    <text evidence="7">Lacks conserved residue(s) required for the propagation of feature annotation.</text>
</comment>
<evidence type="ECO:0000256" key="7">
    <source>
        <dbReference type="PROSITE-ProRule" id="PRU00076"/>
    </source>
</evidence>
<keyword evidence="12" id="KW-1185">Reference proteome</keyword>
<dbReference type="InterPro" id="IPR024665">
    <property type="entry name" value="TSP/COMP_CC"/>
</dbReference>
<evidence type="ECO:0000313" key="11">
    <source>
        <dbReference type="Ensembl" id="ENSEBUP00000022821.1"/>
    </source>
</evidence>
<dbReference type="Pfam" id="PF02412">
    <property type="entry name" value="TSP_3"/>
    <property type="match status" value="2"/>
</dbReference>
<dbReference type="InterPro" id="IPR003367">
    <property type="entry name" value="Thrombospondin_3-like_rpt"/>
</dbReference>
<dbReference type="InterPro" id="IPR046970">
    <property type="entry name" value="TSP/COMP_CC_sf"/>
</dbReference>
<dbReference type="FunFam" id="4.10.1080.10:FF:000004">
    <property type="entry name" value="Cartilage oligomeric matrix protein"/>
    <property type="match status" value="1"/>
</dbReference>
<dbReference type="GO" id="GO:0005509">
    <property type="term" value="F:calcium ion binding"/>
    <property type="evidence" value="ECO:0007669"/>
    <property type="project" value="UniProtKB-UniRule"/>
</dbReference>
<dbReference type="PANTHER" id="PTHR10199:SF89">
    <property type="entry name" value="THROMBOSPONDIN-3"/>
    <property type="match status" value="1"/>
</dbReference>
<proteinExistence type="inferred from homology"/>
<evidence type="ECO:0000313" key="12">
    <source>
        <dbReference type="Proteomes" id="UP000694388"/>
    </source>
</evidence>
<dbReference type="AlphaFoldDB" id="A0A8C4R2P2"/>
<dbReference type="FunFam" id="2.10.25.10:FF:000025">
    <property type="entry name" value="Thrombospondin 3"/>
    <property type="match status" value="1"/>
</dbReference>
<comment type="similarity">
    <text evidence="1">Belongs to the thrombospondin family.</text>
</comment>
<evidence type="ECO:0000256" key="6">
    <source>
        <dbReference type="ARBA" id="ARBA00023157"/>
    </source>
</evidence>
<dbReference type="Gene3D" id="4.10.1080.10">
    <property type="entry name" value="TSP type-3 repeat"/>
    <property type="match status" value="1"/>
</dbReference>
<dbReference type="PROSITE" id="PS01187">
    <property type="entry name" value="EGF_CA"/>
    <property type="match status" value="2"/>
</dbReference>
<dbReference type="CDD" id="cd00054">
    <property type="entry name" value="EGF_CA"/>
    <property type="match status" value="1"/>
</dbReference>
<sequence>MSQFTDLLRELRDDVRQQVKEISMLREAVIGCQACSDPGFGHGSEVDRRRGPGYSGMGSGCEQNLCFPGVTYSIDKGGVIHCGDCPDGYTGNGTHCDDIDECKEASPCFHSHLCMNSAPGFSCGPCPPGFTGNDVQGTGINFTKTHQQVCTDIDECDDGDNGGCVTDSMCMNILGSFHCGACNDGFQGNQSVGCRWGRSCPNGQDSPCHVNAECVLERDRTIQCICDVGWAGDGYICGPDTDIDGFPDATLSCSSRHCQKDNCKLVPNSGQEDVDRDGIGDQCDDDADGDGIKNKEDNCVLVPNKDQKNYDKDQYGDSCDNCPWIGNNDQRDADRDGDGDACDDDIDADGKFLVLLNLNFSYSL</sequence>
<reference evidence="11" key="1">
    <citation type="submission" date="2025-08" db="UniProtKB">
        <authorList>
            <consortium name="Ensembl"/>
        </authorList>
    </citation>
    <scope>IDENTIFICATION</scope>
</reference>
<dbReference type="InterPro" id="IPR000742">
    <property type="entry name" value="EGF"/>
</dbReference>
<name>A0A8C4R2P2_EPTBU</name>
<dbReference type="Ensembl" id="ENSEBUT00000023397.1">
    <property type="protein sequence ID" value="ENSEBUP00000022821.1"/>
    <property type="gene ID" value="ENSEBUG00000014067.1"/>
</dbReference>
<evidence type="ECO:0000256" key="1">
    <source>
        <dbReference type="ARBA" id="ARBA00009456"/>
    </source>
</evidence>
<dbReference type="PANTHER" id="PTHR10199">
    <property type="entry name" value="THROMBOSPONDIN"/>
    <property type="match status" value="1"/>
</dbReference>
<dbReference type="InterPro" id="IPR028974">
    <property type="entry name" value="TSP_type-3_rpt"/>
</dbReference>
<protein>
    <recommendedName>
        <fullName evidence="10">EGF-like domain-containing protein</fullName>
    </recommendedName>
</protein>
<evidence type="ECO:0000256" key="5">
    <source>
        <dbReference type="ARBA" id="ARBA00022837"/>
    </source>
</evidence>
<dbReference type="CDD" id="cd16076">
    <property type="entry name" value="TSPcc"/>
    <property type="match status" value="1"/>
</dbReference>
<dbReference type="InterPro" id="IPR001881">
    <property type="entry name" value="EGF-like_Ca-bd_dom"/>
</dbReference>
<dbReference type="SUPFAM" id="SSF103647">
    <property type="entry name" value="TSP type-3 repeat"/>
    <property type="match status" value="1"/>
</dbReference>